<dbReference type="OrthoDB" id="248923at2759"/>
<dbReference type="InterPro" id="IPR024084">
    <property type="entry name" value="IsoPropMal-DH-like_dom"/>
</dbReference>
<dbReference type="GO" id="GO:0006099">
    <property type="term" value="P:tricarboxylic acid cycle"/>
    <property type="evidence" value="ECO:0007669"/>
    <property type="project" value="UniProtKB-KW"/>
</dbReference>
<evidence type="ECO:0000256" key="7">
    <source>
        <dbReference type="ARBA" id="ARBA00022842"/>
    </source>
</evidence>
<evidence type="ECO:0000313" key="12">
    <source>
        <dbReference type="Proteomes" id="UP000054047"/>
    </source>
</evidence>
<evidence type="ECO:0000256" key="1">
    <source>
        <dbReference type="ARBA" id="ARBA00001936"/>
    </source>
</evidence>
<dbReference type="InterPro" id="IPR004790">
    <property type="entry name" value="Isocitrate_DH_NADP"/>
</dbReference>
<evidence type="ECO:0000256" key="4">
    <source>
        <dbReference type="ARBA" id="ARBA00022435"/>
    </source>
</evidence>
<dbReference type="GO" id="GO:0006097">
    <property type="term" value="P:glyoxylate cycle"/>
    <property type="evidence" value="ECO:0007669"/>
    <property type="project" value="UniProtKB-KW"/>
</dbReference>
<evidence type="ECO:0000259" key="10">
    <source>
        <dbReference type="Pfam" id="PF00180"/>
    </source>
</evidence>
<comment type="similarity">
    <text evidence="3">Belongs to the isocitrate and isopropylmalate dehydrogenases family.</text>
</comment>
<dbReference type="EMBL" id="KN756208">
    <property type="protein sequence ID" value="KIH48911.1"/>
    <property type="molecule type" value="Genomic_DNA"/>
</dbReference>
<keyword evidence="12" id="KW-1185">Reference proteome</keyword>
<keyword evidence="6" id="KW-0479">Metal-binding</keyword>
<keyword evidence="5" id="KW-0816">Tricarboxylic acid cycle</keyword>
<dbReference type="GO" id="GO:0046872">
    <property type="term" value="F:metal ion binding"/>
    <property type="evidence" value="ECO:0007669"/>
    <property type="project" value="UniProtKB-KW"/>
</dbReference>
<accession>A0A0C2FVI6</accession>
<proteinExistence type="inferred from homology"/>
<dbReference type="PANTHER" id="PTHR11822">
    <property type="entry name" value="NADP-SPECIFIC ISOCITRATE DEHYDROGENASE"/>
    <property type="match status" value="1"/>
</dbReference>
<dbReference type="GO" id="GO:0004450">
    <property type="term" value="F:isocitrate dehydrogenase (NADP+) activity"/>
    <property type="evidence" value="ECO:0007669"/>
    <property type="project" value="InterPro"/>
</dbReference>
<evidence type="ECO:0000313" key="11">
    <source>
        <dbReference type="EMBL" id="KIH48911.1"/>
    </source>
</evidence>
<keyword evidence="8" id="KW-0560">Oxidoreductase</keyword>
<evidence type="ECO:0000256" key="5">
    <source>
        <dbReference type="ARBA" id="ARBA00022532"/>
    </source>
</evidence>
<evidence type="ECO:0000256" key="8">
    <source>
        <dbReference type="ARBA" id="ARBA00023002"/>
    </source>
</evidence>
<evidence type="ECO:0000256" key="9">
    <source>
        <dbReference type="ARBA" id="ARBA00023211"/>
    </source>
</evidence>
<comment type="cofactor">
    <cofactor evidence="1">
        <name>Mn(2+)</name>
        <dbReference type="ChEBI" id="CHEBI:29035"/>
    </cofactor>
</comment>
<evidence type="ECO:0000256" key="3">
    <source>
        <dbReference type="ARBA" id="ARBA00007769"/>
    </source>
</evidence>
<feature type="non-terminal residue" evidence="11">
    <location>
        <position position="75"/>
    </location>
</feature>
<feature type="domain" description="Isopropylmalate dehydrogenase-like" evidence="10">
    <location>
        <begin position="2"/>
        <end position="75"/>
    </location>
</feature>
<evidence type="ECO:0000256" key="2">
    <source>
        <dbReference type="ARBA" id="ARBA00001946"/>
    </source>
</evidence>
<keyword evidence="7" id="KW-0460">Magnesium</keyword>
<keyword evidence="9" id="KW-0464">Manganese</keyword>
<comment type="cofactor">
    <cofactor evidence="2">
        <name>Mg(2+)</name>
        <dbReference type="ChEBI" id="CHEBI:18420"/>
    </cofactor>
</comment>
<evidence type="ECO:0000256" key="6">
    <source>
        <dbReference type="ARBA" id="ARBA00022723"/>
    </source>
</evidence>
<reference evidence="11 12" key="1">
    <citation type="submission" date="2013-12" db="EMBL/GenBank/DDBJ databases">
        <title>Draft genome of the parsitic nematode Ancylostoma duodenale.</title>
        <authorList>
            <person name="Mitreva M."/>
        </authorList>
    </citation>
    <scope>NUCLEOTIDE SEQUENCE [LARGE SCALE GENOMIC DNA]</scope>
    <source>
        <strain evidence="11 12">Zhejiang</strain>
    </source>
</reference>
<dbReference type="SUPFAM" id="SSF53659">
    <property type="entry name" value="Isocitrate/Isopropylmalate dehydrogenase-like"/>
    <property type="match status" value="1"/>
</dbReference>
<organism evidence="11 12">
    <name type="scientific">Ancylostoma duodenale</name>
    <dbReference type="NCBI Taxonomy" id="51022"/>
    <lineage>
        <taxon>Eukaryota</taxon>
        <taxon>Metazoa</taxon>
        <taxon>Ecdysozoa</taxon>
        <taxon>Nematoda</taxon>
        <taxon>Chromadorea</taxon>
        <taxon>Rhabditida</taxon>
        <taxon>Rhabditina</taxon>
        <taxon>Rhabditomorpha</taxon>
        <taxon>Strongyloidea</taxon>
        <taxon>Ancylostomatidae</taxon>
        <taxon>Ancylostomatinae</taxon>
        <taxon>Ancylostoma</taxon>
    </lineage>
</organism>
<dbReference type="GO" id="GO:0006739">
    <property type="term" value="P:NADP+ metabolic process"/>
    <property type="evidence" value="ECO:0007669"/>
    <property type="project" value="TreeGrafter"/>
</dbReference>
<dbReference type="PANTHER" id="PTHR11822:SF21">
    <property type="entry name" value="ISOCITRATE DEHYDROGENASE [NADP], MITOCHONDRIAL"/>
    <property type="match status" value="1"/>
</dbReference>
<dbReference type="GO" id="GO:0005739">
    <property type="term" value="C:mitochondrion"/>
    <property type="evidence" value="ECO:0007669"/>
    <property type="project" value="TreeGrafter"/>
</dbReference>
<dbReference type="Pfam" id="PF00180">
    <property type="entry name" value="Iso_dh"/>
    <property type="match status" value="1"/>
</dbReference>
<dbReference type="Gene3D" id="3.40.718.10">
    <property type="entry name" value="Isopropylmalate Dehydrogenase"/>
    <property type="match status" value="1"/>
</dbReference>
<dbReference type="GO" id="GO:0006102">
    <property type="term" value="P:isocitrate metabolic process"/>
    <property type="evidence" value="ECO:0007669"/>
    <property type="project" value="InterPro"/>
</dbReference>
<protein>
    <recommendedName>
        <fullName evidence="10">Isopropylmalate dehydrogenase-like domain-containing protein</fullName>
    </recommendedName>
</protein>
<gene>
    <name evidence="11" type="ORF">ANCDUO_21015</name>
</gene>
<sequence length="75" mass="9063">MAMYNTDESIRGFAHSCFQYALMKKWPLYLSTKNTILKRYDGRFKDIFQEIYQSNYEKDFKSAGIWYEHGLIDDM</sequence>
<name>A0A0C2FVI6_9BILA</name>
<dbReference type="Proteomes" id="UP000054047">
    <property type="component" value="Unassembled WGS sequence"/>
</dbReference>
<dbReference type="AlphaFoldDB" id="A0A0C2FVI6"/>
<keyword evidence="4" id="KW-0329">Glyoxylate bypass</keyword>